<dbReference type="AlphaFoldDB" id="A0AA38J829"/>
<evidence type="ECO:0000313" key="3">
    <source>
        <dbReference type="Proteomes" id="UP001176059"/>
    </source>
</evidence>
<feature type="region of interest" description="Disordered" evidence="1">
    <location>
        <begin position="1"/>
        <end position="56"/>
    </location>
</feature>
<name>A0AA38J829_9AGAR</name>
<keyword evidence="3" id="KW-1185">Reference proteome</keyword>
<feature type="region of interest" description="Disordered" evidence="1">
    <location>
        <begin position="191"/>
        <end position="212"/>
    </location>
</feature>
<gene>
    <name evidence="2" type="ORF">DFJ43DRAFT_1156217</name>
</gene>
<organism evidence="2 3">
    <name type="scientific">Lentinula guzmanii</name>
    <dbReference type="NCBI Taxonomy" id="2804957"/>
    <lineage>
        <taxon>Eukaryota</taxon>
        <taxon>Fungi</taxon>
        <taxon>Dikarya</taxon>
        <taxon>Basidiomycota</taxon>
        <taxon>Agaricomycotina</taxon>
        <taxon>Agaricomycetes</taxon>
        <taxon>Agaricomycetidae</taxon>
        <taxon>Agaricales</taxon>
        <taxon>Marasmiineae</taxon>
        <taxon>Omphalotaceae</taxon>
        <taxon>Lentinula</taxon>
    </lineage>
</organism>
<dbReference type="Proteomes" id="UP001176059">
    <property type="component" value="Unassembled WGS sequence"/>
</dbReference>
<reference evidence="2" key="1">
    <citation type="submission" date="2022-08" db="EMBL/GenBank/DDBJ databases">
        <authorList>
            <consortium name="DOE Joint Genome Institute"/>
            <person name="Min B."/>
            <person name="Sierra-Patev S."/>
            <person name="Naranjo-Ortiz M."/>
            <person name="Looney B."/>
            <person name="Konkel Z."/>
            <person name="Slot J.C."/>
            <person name="Sakamoto Y."/>
            <person name="Steenwyk J.L."/>
            <person name="Rokas A."/>
            <person name="Carro J."/>
            <person name="Camarero S."/>
            <person name="Ferreira P."/>
            <person name="Molpeceres G."/>
            <person name="Ruiz-duenas F.J."/>
            <person name="Serrano A."/>
            <person name="Henrissat B."/>
            <person name="Drula E."/>
            <person name="Hughes K.W."/>
            <person name="Mata J.L."/>
            <person name="Ishikawa N.K."/>
            <person name="Vargas-Isla R."/>
            <person name="Ushijima S."/>
            <person name="Smith C.A."/>
            <person name="Ahrendt S."/>
            <person name="Andreopoulos W."/>
            <person name="He G."/>
            <person name="LaButti K."/>
            <person name="Lipzen A."/>
            <person name="Ng V."/>
            <person name="Riley R."/>
            <person name="Sandor L."/>
            <person name="Barry K."/>
            <person name="Martinez A.T."/>
            <person name="Xiao Y."/>
            <person name="Gibbons J.G."/>
            <person name="Terashima K."/>
            <person name="Hibbett D.S."/>
            <person name="Grigoriev I.V."/>
        </authorList>
    </citation>
    <scope>NUCLEOTIDE SEQUENCE</scope>
    <source>
        <strain evidence="2">ET3784</strain>
    </source>
</reference>
<sequence length="212" mass="23369">MSKSPSTVSRSSPYKRTITYSKRDKARATPTRLPQTHSLPNTPTRQTPHALSSGNRVFKDVIDVDSDSDSDIRSPLVTTTRQVSQGSASSSRNVSKDVIDLSNDDSDTISLPAAIGKRLAAALDELEVTKKKVEKYEALTIEENTCETKAGHQLHSTTCGYCCAAISRPPILSLEWQNRVDDMALEQGIPIPERTEFQWPPPPGTPKRLRSH</sequence>
<evidence type="ECO:0000256" key="1">
    <source>
        <dbReference type="SAM" id="MobiDB-lite"/>
    </source>
</evidence>
<feature type="compositionally biased region" description="Low complexity" evidence="1">
    <location>
        <begin position="1"/>
        <end position="12"/>
    </location>
</feature>
<evidence type="ECO:0000313" key="2">
    <source>
        <dbReference type="EMBL" id="KAJ3730123.1"/>
    </source>
</evidence>
<proteinExistence type="predicted"/>
<protein>
    <submittedName>
        <fullName evidence="2">Uncharacterized protein</fullName>
    </submittedName>
</protein>
<reference evidence="2" key="2">
    <citation type="journal article" date="2023" name="Proc. Natl. Acad. Sci. U.S.A.">
        <title>A global phylogenomic analysis of the shiitake genus Lentinula.</title>
        <authorList>
            <person name="Sierra-Patev S."/>
            <person name="Min B."/>
            <person name="Naranjo-Ortiz M."/>
            <person name="Looney B."/>
            <person name="Konkel Z."/>
            <person name="Slot J.C."/>
            <person name="Sakamoto Y."/>
            <person name="Steenwyk J.L."/>
            <person name="Rokas A."/>
            <person name="Carro J."/>
            <person name="Camarero S."/>
            <person name="Ferreira P."/>
            <person name="Molpeceres G."/>
            <person name="Ruiz-Duenas F.J."/>
            <person name="Serrano A."/>
            <person name="Henrissat B."/>
            <person name="Drula E."/>
            <person name="Hughes K.W."/>
            <person name="Mata J.L."/>
            <person name="Ishikawa N.K."/>
            <person name="Vargas-Isla R."/>
            <person name="Ushijima S."/>
            <person name="Smith C.A."/>
            <person name="Donoghue J."/>
            <person name="Ahrendt S."/>
            <person name="Andreopoulos W."/>
            <person name="He G."/>
            <person name="LaButti K."/>
            <person name="Lipzen A."/>
            <person name="Ng V."/>
            <person name="Riley R."/>
            <person name="Sandor L."/>
            <person name="Barry K."/>
            <person name="Martinez A.T."/>
            <person name="Xiao Y."/>
            <person name="Gibbons J.G."/>
            <person name="Terashima K."/>
            <person name="Grigoriev I.V."/>
            <person name="Hibbett D."/>
        </authorList>
    </citation>
    <scope>NUCLEOTIDE SEQUENCE</scope>
    <source>
        <strain evidence="2">ET3784</strain>
    </source>
</reference>
<accession>A0AA38J829</accession>
<dbReference type="EMBL" id="JANVFO010000035">
    <property type="protein sequence ID" value="KAJ3730123.1"/>
    <property type="molecule type" value="Genomic_DNA"/>
</dbReference>
<feature type="compositionally biased region" description="Polar residues" evidence="1">
    <location>
        <begin position="32"/>
        <end position="55"/>
    </location>
</feature>
<comment type="caution">
    <text evidence="2">The sequence shown here is derived from an EMBL/GenBank/DDBJ whole genome shotgun (WGS) entry which is preliminary data.</text>
</comment>